<evidence type="ECO:0000256" key="1">
    <source>
        <dbReference type="SAM" id="Phobius"/>
    </source>
</evidence>
<dbReference type="PANTHER" id="PTHR13018:SF5">
    <property type="entry name" value="RE44586P"/>
    <property type="match status" value="1"/>
</dbReference>
<keyword evidence="1" id="KW-0472">Membrane</keyword>
<keyword evidence="1" id="KW-0812">Transmembrane</keyword>
<dbReference type="GO" id="GO:0005227">
    <property type="term" value="F:calcium-activated cation channel activity"/>
    <property type="evidence" value="ECO:0007669"/>
    <property type="project" value="InterPro"/>
</dbReference>
<name>A0A8H7BSR3_9FUNG</name>
<accession>A0A8H7BSR3</accession>
<dbReference type="InterPro" id="IPR045122">
    <property type="entry name" value="Csc1-like"/>
</dbReference>
<feature type="transmembrane region" description="Helical" evidence="1">
    <location>
        <begin position="74"/>
        <end position="95"/>
    </location>
</feature>
<feature type="domain" description="CSC1/OSCA1-like N-terminal transmembrane" evidence="3">
    <location>
        <begin position="1"/>
        <end position="94"/>
    </location>
</feature>
<dbReference type="GO" id="GO:0005886">
    <property type="term" value="C:plasma membrane"/>
    <property type="evidence" value="ECO:0007669"/>
    <property type="project" value="TreeGrafter"/>
</dbReference>
<dbReference type="InterPro" id="IPR027815">
    <property type="entry name" value="CSC1/OSCA1-like_cyt"/>
</dbReference>
<feature type="domain" description="CSC1/OSCA1-like cytosolic" evidence="4">
    <location>
        <begin position="115"/>
        <end position="250"/>
    </location>
</feature>
<dbReference type="EMBL" id="JABAYA010000081">
    <property type="protein sequence ID" value="KAF7726264.1"/>
    <property type="molecule type" value="Genomic_DNA"/>
</dbReference>
<feature type="signal peptide" evidence="2">
    <location>
        <begin position="1"/>
        <end position="27"/>
    </location>
</feature>
<gene>
    <name evidence="5" type="ORF">EC973_008974</name>
</gene>
<protein>
    <submittedName>
        <fullName evidence="5">Uncharacterized protein</fullName>
    </submittedName>
</protein>
<evidence type="ECO:0000313" key="6">
    <source>
        <dbReference type="Proteomes" id="UP000605846"/>
    </source>
</evidence>
<dbReference type="PANTHER" id="PTHR13018">
    <property type="entry name" value="PROBABLE MEMBRANE PROTEIN DUF221-RELATED"/>
    <property type="match status" value="1"/>
</dbReference>
<evidence type="ECO:0000259" key="3">
    <source>
        <dbReference type="Pfam" id="PF13967"/>
    </source>
</evidence>
<reference evidence="5" key="1">
    <citation type="submission" date="2020-01" db="EMBL/GenBank/DDBJ databases">
        <title>Genome Sequencing of Three Apophysomyces-Like Fungal Strains Confirms a Novel Fungal Genus in the Mucoromycota with divergent Burkholderia-like Endosymbiotic Bacteria.</title>
        <authorList>
            <person name="Stajich J.E."/>
            <person name="Macias A.M."/>
            <person name="Carter-House D."/>
            <person name="Lovett B."/>
            <person name="Kasson L.R."/>
            <person name="Berry K."/>
            <person name="Grigoriev I."/>
            <person name="Chang Y."/>
            <person name="Spatafora J."/>
            <person name="Kasson M.T."/>
        </authorList>
    </citation>
    <scope>NUCLEOTIDE SEQUENCE</scope>
    <source>
        <strain evidence="5">NRRL A-21654</strain>
    </source>
</reference>
<dbReference type="InterPro" id="IPR032880">
    <property type="entry name" value="CSC1/OSCA1-like_N"/>
</dbReference>
<comment type="caution">
    <text evidence="5">The sequence shown here is derived from an EMBL/GenBank/DDBJ whole genome shotgun (WGS) entry which is preliminary data.</text>
</comment>
<evidence type="ECO:0000256" key="2">
    <source>
        <dbReference type="SAM" id="SignalP"/>
    </source>
</evidence>
<dbReference type="Proteomes" id="UP000605846">
    <property type="component" value="Unassembled WGS sequence"/>
</dbReference>
<keyword evidence="2" id="KW-0732">Signal</keyword>
<dbReference type="AlphaFoldDB" id="A0A8H7BSR3"/>
<dbReference type="Pfam" id="PF13967">
    <property type="entry name" value="RSN1_TM"/>
    <property type="match status" value="1"/>
</dbReference>
<keyword evidence="6" id="KW-1185">Reference proteome</keyword>
<feature type="chain" id="PRO_5034520165" evidence="2">
    <location>
        <begin position="28"/>
        <end position="250"/>
    </location>
</feature>
<evidence type="ECO:0000259" key="4">
    <source>
        <dbReference type="Pfam" id="PF14703"/>
    </source>
</evidence>
<dbReference type="Pfam" id="PF14703">
    <property type="entry name" value="PHM7_cyt"/>
    <property type="match status" value="1"/>
</dbReference>
<dbReference type="OrthoDB" id="2285309at2759"/>
<sequence length="250" mass="28499">MAVQFLALQSLVVCPTLLSVHWTGAGAASKTQWALTDSNDPLYDSHFNVSVDQFRSNSTLYNLSIANVPNNNSIVWIHVALIFIISIGWLWLLFVNHWHHLHLLQATGPTEFIHDRSVLIMNVPHHLRNAASLRHHFQMAQIGEVESVTLVSHTASRALDRAFDKRQKALDQLEYRLITLARSVFHPKQESAMRWMQLPAKLLVANQPVDDIHTILQEIHRLDQQIEQLKDVDASPEYYMPTGTAFVTFS</sequence>
<organism evidence="5 6">
    <name type="scientific">Apophysomyces ossiformis</name>
    <dbReference type="NCBI Taxonomy" id="679940"/>
    <lineage>
        <taxon>Eukaryota</taxon>
        <taxon>Fungi</taxon>
        <taxon>Fungi incertae sedis</taxon>
        <taxon>Mucoromycota</taxon>
        <taxon>Mucoromycotina</taxon>
        <taxon>Mucoromycetes</taxon>
        <taxon>Mucorales</taxon>
        <taxon>Mucorineae</taxon>
        <taxon>Mucoraceae</taxon>
        <taxon>Apophysomyces</taxon>
    </lineage>
</organism>
<evidence type="ECO:0000313" key="5">
    <source>
        <dbReference type="EMBL" id="KAF7726264.1"/>
    </source>
</evidence>
<keyword evidence="1" id="KW-1133">Transmembrane helix</keyword>
<proteinExistence type="predicted"/>